<organism evidence="1 2">
    <name type="scientific">Pristionchus fissidentatus</name>
    <dbReference type="NCBI Taxonomy" id="1538716"/>
    <lineage>
        <taxon>Eukaryota</taxon>
        <taxon>Metazoa</taxon>
        <taxon>Ecdysozoa</taxon>
        <taxon>Nematoda</taxon>
        <taxon>Chromadorea</taxon>
        <taxon>Rhabditida</taxon>
        <taxon>Rhabditina</taxon>
        <taxon>Diplogasteromorpha</taxon>
        <taxon>Diplogasteroidea</taxon>
        <taxon>Neodiplogasteridae</taxon>
        <taxon>Pristionchus</taxon>
    </lineage>
</organism>
<keyword evidence="2" id="KW-1185">Reference proteome</keyword>
<name>A0AAV5WY84_9BILA</name>
<evidence type="ECO:0000313" key="2">
    <source>
        <dbReference type="Proteomes" id="UP001432322"/>
    </source>
</evidence>
<gene>
    <name evidence="1" type="ORF">PFISCL1PPCAC_26960</name>
</gene>
<reference evidence="1" key="1">
    <citation type="submission" date="2023-10" db="EMBL/GenBank/DDBJ databases">
        <title>Genome assembly of Pristionchus species.</title>
        <authorList>
            <person name="Yoshida K."/>
            <person name="Sommer R.J."/>
        </authorList>
    </citation>
    <scope>NUCLEOTIDE SEQUENCE</scope>
    <source>
        <strain evidence="1">RS5133</strain>
    </source>
</reference>
<evidence type="ECO:0000313" key="1">
    <source>
        <dbReference type="EMBL" id="GMT35663.1"/>
    </source>
</evidence>
<dbReference type="AlphaFoldDB" id="A0AAV5WY84"/>
<proteinExistence type="predicted"/>
<dbReference type="Proteomes" id="UP001432322">
    <property type="component" value="Unassembled WGS sequence"/>
</dbReference>
<comment type="caution">
    <text evidence="1">The sequence shown here is derived from an EMBL/GenBank/DDBJ whole genome shotgun (WGS) entry which is preliminary data.</text>
</comment>
<dbReference type="EMBL" id="BTSY01000007">
    <property type="protein sequence ID" value="GMT35663.1"/>
    <property type="molecule type" value="Genomic_DNA"/>
</dbReference>
<protein>
    <submittedName>
        <fullName evidence="1">Uncharacterized protein</fullName>
    </submittedName>
</protein>
<sequence length="92" mass="10490">NLAKDKTLNAQKVRVKKWINSNFKALGLTKKGIPEAVTISHGALESRWRIVAYYKGLLAKIKPKLTTVKFDEVYNNKEKNSILQFPNVHIIV</sequence>
<accession>A0AAV5WY84</accession>
<feature type="non-terminal residue" evidence="1">
    <location>
        <position position="1"/>
    </location>
</feature>